<dbReference type="PhylomeDB" id="Q7NDI3"/>
<dbReference type="Gene3D" id="1.10.10.10">
    <property type="entry name" value="Winged helix-like DNA-binding domain superfamily/Winged helix DNA-binding domain"/>
    <property type="match status" value="1"/>
</dbReference>
<dbReference type="STRING" id="251221.gene:10761771"/>
<keyword evidence="2" id="KW-0238">DNA-binding</keyword>
<dbReference type="FunCoup" id="Q7NDI3">
    <property type="interactions" value="11"/>
</dbReference>
<dbReference type="InterPro" id="IPR036388">
    <property type="entry name" value="WH-like_DNA-bd_sf"/>
</dbReference>
<dbReference type="PATRIC" id="fig|251221.4.peg.4282"/>
<dbReference type="InParanoid" id="Q7NDI3"/>
<dbReference type="GO" id="GO:0003677">
    <property type="term" value="F:DNA binding"/>
    <property type="evidence" value="ECO:0007669"/>
    <property type="project" value="UniProtKB-KW"/>
</dbReference>
<name>Q7NDI3_GLOVI</name>
<dbReference type="EnsemblBacteria" id="BAC92193">
    <property type="protein sequence ID" value="BAC92193"/>
    <property type="gene ID" value="BAC92193"/>
</dbReference>
<organism evidence="5 6">
    <name type="scientific">Gloeobacter violaceus (strain ATCC 29082 / PCC 7421)</name>
    <dbReference type="NCBI Taxonomy" id="251221"/>
    <lineage>
        <taxon>Bacteria</taxon>
        <taxon>Bacillati</taxon>
        <taxon>Cyanobacteriota</taxon>
        <taxon>Cyanophyceae</taxon>
        <taxon>Gloeobacterales</taxon>
        <taxon>Gloeobacteraceae</taxon>
        <taxon>Gloeobacter</taxon>
    </lineage>
</organism>
<dbReference type="PROSITE" id="PS50949">
    <property type="entry name" value="HTH_GNTR"/>
    <property type="match status" value="1"/>
</dbReference>
<reference evidence="5 6" key="2">
    <citation type="journal article" date="2003" name="DNA Res.">
        <title>Complete genome structure of Gloeobacter violaceus PCC 7421, a cyanobacterium that lacks thylakoids (supplement).</title>
        <authorList>
            <person name="Nakamura Y."/>
            <person name="Kaneko T."/>
            <person name="Sato S."/>
            <person name="Mimuro M."/>
            <person name="Miyashita H."/>
            <person name="Tsuchiya T."/>
            <person name="Sasamoto S."/>
            <person name="Watanabe A."/>
            <person name="Kawashima K."/>
            <person name="Kishida Y."/>
            <person name="Kiyokawa C."/>
            <person name="Kohara M."/>
            <person name="Matsumoto M."/>
            <person name="Matsuno A."/>
            <person name="Nakazaki N."/>
            <person name="Shimpo S."/>
            <person name="Takeuchi C."/>
            <person name="Yamada M."/>
            <person name="Tabata S."/>
        </authorList>
    </citation>
    <scope>NUCLEOTIDE SEQUENCE [LARGE SCALE GENOMIC DNA]</scope>
    <source>
        <strain evidence="6">ATCC 29082 / PCC 7421</strain>
    </source>
</reference>
<evidence type="ECO:0000313" key="6">
    <source>
        <dbReference type="Proteomes" id="UP000000557"/>
    </source>
</evidence>
<dbReference type="InterPro" id="IPR036390">
    <property type="entry name" value="WH_DNA-bd_sf"/>
</dbReference>
<evidence type="ECO:0000259" key="4">
    <source>
        <dbReference type="PROSITE" id="PS50949"/>
    </source>
</evidence>
<dbReference type="eggNOG" id="COG1725">
    <property type="taxonomic scope" value="Bacteria"/>
</dbReference>
<evidence type="ECO:0000313" key="5">
    <source>
        <dbReference type="EMBL" id="BAC92193.1"/>
    </source>
</evidence>
<protein>
    <submittedName>
        <fullName evidence="5">GntR family transcriptional regulatory protein</fullName>
    </submittedName>
</protein>
<keyword evidence="1" id="KW-0805">Transcription regulation</keyword>
<dbReference type="GO" id="GO:0003700">
    <property type="term" value="F:DNA-binding transcription factor activity"/>
    <property type="evidence" value="ECO:0007669"/>
    <property type="project" value="InterPro"/>
</dbReference>
<proteinExistence type="predicted"/>
<dbReference type="Pfam" id="PF00392">
    <property type="entry name" value="GntR"/>
    <property type="match status" value="1"/>
</dbReference>
<feature type="domain" description="HTH gntR-type" evidence="4">
    <location>
        <begin position="13"/>
        <end position="81"/>
    </location>
</feature>
<dbReference type="AlphaFoldDB" id="Q7NDI3"/>
<dbReference type="GO" id="GO:0006355">
    <property type="term" value="P:regulation of DNA-templated transcription"/>
    <property type="evidence" value="ECO:0000318"/>
    <property type="project" value="GO_Central"/>
</dbReference>
<dbReference type="EMBL" id="BA000045">
    <property type="protein sequence ID" value="BAC92193.1"/>
    <property type="molecule type" value="Genomic_DNA"/>
</dbReference>
<evidence type="ECO:0000256" key="1">
    <source>
        <dbReference type="ARBA" id="ARBA00023015"/>
    </source>
</evidence>
<dbReference type="KEGG" id="gvi:glr4252"/>
<dbReference type="CDD" id="cd07377">
    <property type="entry name" value="WHTH_GntR"/>
    <property type="match status" value="1"/>
</dbReference>
<sequence>MKFRFQLQSDSDVPASTQLLNQISFAIASRQFPPGYQLPSTRQLAMITGLHRNTISKVYHLLEEMGLVEAQAGSGIYVKALGGVGARATALERFPEARALVQKSLDALLACGCSLEQARGLFLAEIDWRLRCGAVLLVAAPARDLGLGELMSWELNRALGIPVQRVALEELDAVLEQTRAGTVVTSRYHLARAAAAAEPRGIRVLPLDITDFSRELALVAALPKDSCLGLVSLSSDLLNAVEMFLHSQHGDDVLVLTTQLEDTPRLRAIVRSAQLIVTDQASYGPVARLIEKLRADLVRPPQLVSCGDYLQPASVAALKRELGLG</sequence>
<dbReference type="OrthoDB" id="9801546at2"/>
<reference evidence="5 6" key="1">
    <citation type="journal article" date="2003" name="DNA Res.">
        <title>Complete genome structure of Gloeobacter violaceus PCC 7421, a cyanobacterium that lacks thylakoids.</title>
        <authorList>
            <person name="Nakamura Y."/>
            <person name="Kaneko T."/>
            <person name="Sato S."/>
            <person name="Mimuro M."/>
            <person name="Miyashita H."/>
            <person name="Tsuchiya T."/>
            <person name="Sasamoto S."/>
            <person name="Watanabe A."/>
            <person name="Kawashima K."/>
            <person name="Kishida Y."/>
            <person name="Kiyokawa C."/>
            <person name="Kohara M."/>
            <person name="Matsumoto M."/>
            <person name="Matsuno A."/>
            <person name="Nakazaki N."/>
            <person name="Shimpo S."/>
            <person name="Takeuchi C."/>
            <person name="Yamada M."/>
            <person name="Tabata S."/>
        </authorList>
    </citation>
    <scope>NUCLEOTIDE SEQUENCE [LARGE SCALE GENOMIC DNA]</scope>
    <source>
        <strain evidence="6">ATCC 29082 / PCC 7421</strain>
    </source>
</reference>
<accession>Q7NDI3</accession>
<dbReference type="PANTHER" id="PTHR38445">
    <property type="entry name" value="HTH-TYPE TRANSCRIPTIONAL REPRESSOR YTRA"/>
    <property type="match status" value="1"/>
</dbReference>
<dbReference type="HOGENOM" id="CLU_849007_0_0_3"/>
<dbReference type="SMART" id="SM00345">
    <property type="entry name" value="HTH_GNTR"/>
    <property type="match status" value="1"/>
</dbReference>
<dbReference type="Proteomes" id="UP000000557">
    <property type="component" value="Chromosome"/>
</dbReference>
<dbReference type="SUPFAM" id="SSF46785">
    <property type="entry name" value="Winged helix' DNA-binding domain"/>
    <property type="match status" value="1"/>
</dbReference>
<dbReference type="RefSeq" id="WP_011144236.1">
    <property type="nucleotide sequence ID" value="NC_005125.1"/>
</dbReference>
<gene>
    <name evidence="5" type="ordered locus">glr4252</name>
</gene>
<dbReference type="PANTHER" id="PTHR38445:SF9">
    <property type="entry name" value="HTH-TYPE TRANSCRIPTIONAL REPRESSOR YTRA"/>
    <property type="match status" value="1"/>
</dbReference>
<keyword evidence="3" id="KW-0804">Transcription</keyword>
<dbReference type="InterPro" id="IPR000524">
    <property type="entry name" value="Tscrpt_reg_HTH_GntR"/>
</dbReference>
<evidence type="ECO:0000256" key="3">
    <source>
        <dbReference type="ARBA" id="ARBA00023163"/>
    </source>
</evidence>
<keyword evidence="6" id="KW-1185">Reference proteome</keyword>
<evidence type="ECO:0000256" key="2">
    <source>
        <dbReference type="ARBA" id="ARBA00023125"/>
    </source>
</evidence>